<protein>
    <submittedName>
        <fullName evidence="1">Uncharacterized protein</fullName>
    </submittedName>
</protein>
<evidence type="ECO:0000313" key="2">
    <source>
        <dbReference type="Proteomes" id="UP000281726"/>
    </source>
</evidence>
<proteinExistence type="predicted"/>
<gene>
    <name evidence="1" type="ORF">D7223_27220</name>
</gene>
<dbReference type="Proteomes" id="UP000281726">
    <property type="component" value="Unassembled WGS sequence"/>
</dbReference>
<keyword evidence="2" id="KW-1185">Reference proteome</keyword>
<organism evidence="1 2">
    <name type="scientific">Micromonospora endolithica</name>
    <dbReference type="NCBI Taxonomy" id="230091"/>
    <lineage>
        <taxon>Bacteria</taxon>
        <taxon>Bacillati</taxon>
        <taxon>Actinomycetota</taxon>
        <taxon>Actinomycetes</taxon>
        <taxon>Micromonosporales</taxon>
        <taxon>Micromonosporaceae</taxon>
        <taxon>Micromonospora</taxon>
    </lineage>
</organism>
<sequence length="38" mass="4235">MVHLARMPRRCPICSPPRPISRNSNVICTACGVHRCSD</sequence>
<comment type="caution">
    <text evidence="1">The sequence shown here is derived from an EMBL/GenBank/DDBJ whole genome shotgun (WGS) entry which is preliminary data.</text>
</comment>
<name>A0A3A9YVZ1_9ACTN</name>
<dbReference type="AlphaFoldDB" id="A0A3A9YVZ1"/>
<dbReference type="EMBL" id="RBAK01000014">
    <property type="protein sequence ID" value="RKN40291.1"/>
    <property type="molecule type" value="Genomic_DNA"/>
</dbReference>
<evidence type="ECO:0000313" key="1">
    <source>
        <dbReference type="EMBL" id="RKN40291.1"/>
    </source>
</evidence>
<accession>A0A3A9YVZ1</accession>
<reference evidence="1 2" key="1">
    <citation type="journal article" date="2004" name="Syst. Appl. Microbiol.">
        <title>Cryptoendolithic actinomycetes from antarctic sandstone rock samples: Micromonospora endolithica sp. nov. and two isolates related to Micromonospora coerulea Jensen 1932.</title>
        <authorList>
            <person name="Hirsch P."/>
            <person name="Mevs U."/>
            <person name="Kroppenstedt R.M."/>
            <person name="Schumann P."/>
            <person name="Stackebrandt E."/>
        </authorList>
    </citation>
    <scope>NUCLEOTIDE SEQUENCE [LARGE SCALE GENOMIC DNA]</scope>
    <source>
        <strain evidence="1 2">JCM 12677</strain>
    </source>
</reference>